<keyword evidence="1" id="KW-1133">Transmembrane helix</keyword>
<name>A0ABX2F5R9_9PSEU</name>
<sequence>MMTTRRSHLFLDDEGAVTVEYAMLFFLVGALIGTVYLVVTSDWFQDLVSDLIRDAMQEP</sequence>
<keyword evidence="1" id="KW-0472">Membrane</keyword>
<proteinExistence type="predicted"/>
<reference evidence="2 3" key="1">
    <citation type="submission" date="2020-01" db="EMBL/GenBank/DDBJ databases">
        <title>Kibdelosporangium persica a novel Actinomycetes from a hot desert in Iran.</title>
        <authorList>
            <person name="Safaei N."/>
            <person name="Zaburannyi N."/>
            <person name="Mueller R."/>
            <person name="Wink J."/>
        </authorList>
    </citation>
    <scope>NUCLEOTIDE SEQUENCE [LARGE SCALE GENOMIC DNA]</scope>
    <source>
        <strain evidence="2 3">4NS15</strain>
    </source>
</reference>
<dbReference type="EMBL" id="JAAATY010000009">
    <property type="protein sequence ID" value="NRN66242.1"/>
    <property type="molecule type" value="Genomic_DNA"/>
</dbReference>
<feature type="transmembrane region" description="Helical" evidence="1">
    <location>
        <begin position="21"/>
        <end position="39"/>
    </location>
</feature>
<protein>
    <recommendedName>
        <fullName evidence="4">DUF4244 domain-containing protein</fullName>
    </recommendedName>
</protein>
<comment type="caution">
    <text evidence="2">The sequence shown here is derived from an EMBL/GenBank/DDBJ whole genome shotgun (WGS) entry which is preliminary data.</text>
</comment>
<gene>
    <name evidence="2" type="ORF">GC106_34620</name>
</gene>
<evidence type="ECO:0000256" key="1">
    <source>
        <dbReference type="SAM" id="Phobius"/>
    </source>
</evidence>
<dbReference type="Pfam" id="PF14029">
    <property type="entry name" value="DUF4244"/>
    <property type="match status" value="1"/>
</dbReference>
<evidence type="ECO:0000313" key="3">
    <source>
        <dbReference type="Proteomes" id="UP000763557"/>
    </source>
</evidence>
<dbReference type="InterPro" id="IPR025338">
    <property type="entry name" value="DUF4244"/>
</dbReference>
<keyword evidence="1" id="KW-0812">Transmembrane</keyword>
<organism evidence="2 3">
    <name type="scientific">Kibdelosporangium persicum</name>
    <dbReference type="NCBI Taxonomy" id="2698649"/>
    <lineage>
        <taxon>Bacteria</taxon>
        <taxon>Bacillati</taxon>
        <taxon>Actinomycetota</taxon>
        <taxon>Actinomycetes</taxon>
        <taxon>Pseudonocardiales</taxon>
        <taxon>Pseudonocardiaceae</taxon>
        <taxon>Kibdelosporangium</taxon>
    </lineage>
</organism>
<evidence type="ECO:0008006" key="4">
    <source>
        <dbReference type="Google" id="ProtNLM"/>
    </source>
</evidence>
<keyword evidence="3" id="KW-1185">Reference proteome</keyword>
<dbReference type="Proteomes" id="UP000763557">
    <property type="component" value="Unassembled WGS sequence"/>
</dbReference>
<evidence type="ECO:0000313" key="2">
    <source>
        <dbReference type="EMBL" id="NRN66242.1"/>
    </source>
</evidence>
<accession>A0ABX2F5R9</accession>